<evidence type="ECO:0000313" key="4">
    <source>
        <dbReference type="Proteomes" id="UP001431572"/>
    </source>
</evidence>
<dbReference type="Pfam" id="PF12903">
    <property type="entry name" value="DUF3830"/>
    <property type="match status" value="1"/>
</dbReference>
<sequence length="142" mass="15511">MANTLLNIRVGSFNFTATLEEENAPQTCAALRKMLPFSNKLIQARWSGESAWVPMGAFPVGVGYENHTSHPAPGELLIYTGNLSETEILFPYGACLFSSKLGQLAGNHFATILEGRQKLKEMGQIILWQGAQDISIELALAE</sequence>
<dbReference type="AlphaFoldDB" id="A0A8T7M934"/>
<name>A0A8T7M934_9CHLR</name>
<proteinExistence type="predicted"/>
<reference evidence="2" key="2">
    <citation type="journal article" date="2024" name="Nature">
        <title>Anoxygenic phototroph of the Chloroflexota uses a type I reaction centre.</title>
        <authorList>
            <person name="Tsuji J.M."/>
            <person name="Shaw N.A."/>
            <person name="Nagashima S."/>
            <person name="Venkiteswaran J.J."/>
            <person name="Schiff S.L."/>
            <person name="Watanabe T."/>
            <person name="Fukui M."/>
            <person name="Hanada S."/>
            <person name="Tank M."/>
            <person name="Neufeld J.D."/>
        </authorList>
    </citation>
    <scope>NUCLEOTIDE SEQUENCE</scope>
    <source>
        <strain evidence="2">L227-S17</strain>
    </source>
</reference>
<reference evidence="1 3" key="1">
    <citation type="submission" date="2020-06" db="EMBL/GenBank/DDBJ databases">
        <title>Anoxygenic phototrophic Chloroflexota member uses a Type I reaction center.</title>
        <authorList>
            <person name="Tsuji J.M."/>
            <person name="Shaw N.A."/>
            <person name="Nagashima S."/>
            <person name="Venkiteswaran J."/>
            <person name="Schiff S.L."/>
            <person name="Hanada S."/>
            <person name="Tank M."/>
            <person name="Neufeld J.D."/>
        </authorList>
    </citation>
    <scope>NUCLEOTIDE SEQUENCE [LARGE SCALE GENOMIC DNA]</scope>
    <source>
        <strain evidence="1">L227-S17</strain>
    </source>
</reference>
<dbReference type="RefSeq" id="WP_341470513.1">
    <property type="nucleotide sequence ID" value="NZ_CP128400.1"/>
</dbReference>
<dbReference type="EMBL" id="CP128400">
    <property type="protein sequence ID" value="WJW68608.1"/>
    <property type="molecule type" value="Genomic_DNA"/>
</dbReference>
<evidence type="ECO:0000313" key="2">
    <source>
        <dbReference type="EMBL" id="WJW68608.1"/>
    </source>
</evidence>
<dbReference type="Proteomes" id="UP001431572">
    <property type="component" value="Chromosome 2"/>
</dbReference>
<organism evidence="1 3">
    <name type="scientific">Candidatus Chlorohelix allophototropha</name>
    <dbReference type="NCBI Taxonomy" id="3003348"/>
    <lineage>
        <taxon>Bacteria</taxon>
        <taxon>Bacillati</taxon>
        <taxon>Chloroflexota</taxon>
        <taxon>Chloroflexia</taxon>
        <taxon>Candidatus Chloroheliales</taxon>
        <taxon>Candidatus Chloroheliaceae</taxon>
        <taxon>Candidatus Chlorohelix</taxon>
    </lineage>
</organism>
<evidence type="ECO:0000313" key="1">
    <source>
        <dbReference type="EMBL" id="NWJ48677.1"/>
    </source>
</evidence>
<dbReference type="Proteomes" id="UP000521676">
    <property type="component" value="Unassembled WGS sequence"/>
</dbReference>
<keyword evidence="4" id="KW-1185">Reference proteome</keyword>
<protein>
    <submittedName>
        <fullName evidence="1">DUF3830 family protein</fullName>
    </submittedName>
</protein>
<gene>
    <name evidence="1" type="ORF">HXX08_22685</name>
    <name evidence="2" type="ORF">OZ401_004222</name>
</gene>
<dbReference type="EMBL" id="JACATZ010000003">
    <property type="protein sequence ID" value="NWJ48677.1"/>
    <property type="molecule type" value="Genomic_DNA"/>
</dbReference>
<dbReference type="Gene3D" id="2.40.100.20">
    <property type="match status" value="1"/>
</dbReference>
<accession>A0A8T7M934</accession>
<dbReference type="InterPro" id="IPR024532">
    <property type="entry name" value="DUF3830"/>
</dbReference>
<evidence type="ECO:0000313" key="3">
    <source>
        <dbReference type="Proteomes" id="UP000521676"/>
    </source>
</evidence>